<name>A0AAD9AIX5_9PEZI</name>
<comment type="caution">
    <text evidence="1">The sequence shown here is derived from an EMBL/GenBank/DDBJ whole genome shotgun (WGS) entry which is preliminary data.</text>
</comment>
<reference evidence="1" key="1">
    <citation type="submission" date="2023-01" db="EMBL/GenBank/DDBJ databases">
        <title>Colletotrichum chrysophilum M932 genome sequence.</title>
        <authorList>
            <person name="Baroncelli R."/>
        </authorList>
    </citation>
    <scope>NUCLEOTIDE SEQUENCE</scope>
    <source>
        <strain evidence="1">M932</strain>
    </source>
</reference>
<accession>A0AAD9AIX5</accession>
<evidence type="ECO:0000313" key="1">
    <source>
        <dbReference type="EMBL" id="KAK1849218.1"/>
    </source>
</evidence>
<evidence type="ECO:0000313" key="2">
    <source>
        <dbReference type="Proteomes" id="UP001243330"/>
    </source>
</evidence>
<dbReference type="Proteomes" id="UP001243330">
    <property type="component" value="Unassembled WGS sequence"/>
</dbReference>
<protein>
    <submittedName>
        <fullName evidence="1">Uncharacterized protein</fullName>
    </submittedName>
</protein>
<proteinExistence type="predicted"/>
<gene>
    <name evidence="1" type="ORF">CCHR01_08131</name>
</gene>
<organism evidence="1 2">
    <name type="scientific">Colletotrichum chrysophilum</name>
    <dbReference type="NCBI Taxonomy" id="1836956"/>
    <lineage>
        <taxon>Eukaryota</taxon>
        <taxon>Fungi</taxon>
        <taxon>Dikarya</taxon>
        <taxon>Ascomycota</taxon>
        <taxon>Pezizomycotina</taxon>
        <taxon>Sordariomycetes</taxon>
        <taxon>Hypocreomycetidae</taxon>
        <taxon>Glomerellales</taxon>
        <taxon>Glomerellaceae</taxon>
        <taxon>Colletotrichum</taxon>
        <taxon>Colletotrichum gloeosporioides species complex</taxon>
    </lineage>
</organism>
<dbReference type="EMBL" id="JAQOWY010000149">
    <property type="protein sequence ID" value="KAK1849218.1"/>
    <property type="molecule type" value="Genomic_DNA"/>
</dbReference>
<dbReference type="AlphaFoldDB" id="A0AAD9AIX5"/>
<sequence>MTDARSGITAVNDTSATSRIGQHALSSIELLN</sequence>
<keyword evidence="2" id="KW-1185">Reference proteome</keyword>